<feature type="compositionally biased region" description="Basic and acidic residues" evidence="6">
    <location>
        <begin position="90"/>
        <end position="100"/>
    </location>
</feature>
<comment type="subcellular location">
    <subcellularLocation>
        <location evidence="1">Nucleus</location>
    </subcellularLocation>
</comment>
<dbReference type="InterPro" id="IPR049481">
    <property type="entry name" value="SMN_G2-BD"/>
</dbReference>
<evidence type="ECO:0000313" key="9">
    <source>
        <dbReference type="Proteomes" id="UP000799291"/>
    </source>
</evidence>
<dbReference type="InterPro" id="IPR040424">
    <property type="entry name" value="Smn1"/>
</dbReference>
<evidence type="ECO:0000256" key="4">
    <source>
        <dbReference type="ARBA" id="ARBA00023187"/>
    </source>
</evidence>
<keyword evidence="5" id="KW-0539">Nucleus</keyword>
<evidence type="ECO:0000256" key="3">
    <source>
        <dbReference type="ARBA" id="ARBA00022664"/>
    </source>
</evidence>
<accession>A0A6G1IGX5</accession>
<evidence type="ECO:0000313" key="8">
    <source>
        <dbReference type="EMBL" id="KAF2677233.1"/>
    </source>
</evidence>
<dbReference type="PANTHER" id="PTHR39267">
    <property type="entry name" value="SURVIVAL MOTOR NEURON-LIKE PROTEIN 1"/>
    <property type="match status" value="1"/>
</dbReference>
<keyword evidence="3" id="KW-0507">mRNA processing</keyword>
<organism evidence="8 9">
    <name type="scientific">Lentithecium fluviatile CBS 122367</name>
    <dbReference type="NCBI Taxonomy" id="1168545"/>
    <lineage>
        <taxon>Eukaryota</taxon>
        <taxon>Fungi</taxon>
        <taxon>Dikarya</taxon>
        <taxon>Ascomycota</taxon>
        <taxon>Pezizomycotina</taxon>
        <taxon>Dothideomycetes</taxon>
        <taxon>Pleosporomycetidae</taxon>
        <taxon>Pleosporales</taxon>
        <taxon>Massarineae</taxon>
        <taxon>Lentitheciaceae</taxon>
        <taxon>Lentithecium</taxon>
    </lineage>
</organism>
<dbReference type="EMBL" id="MU005624">
    <property type="protein sequence ID" value="KAF2677233.1"/>
    <property type="molecule type" value="Genomic_DNA"/>
</dbReference>
<dbReference type="CDD" id="cd22852">
    <property type="entry name" value="SMN_C"/>
    <property type="match status" value="1"/>
</dbReference>
<feature type="compositionally biased region" description="Basic and acidic residues" evidence="6">
    <location>
        <begin position="50"/>
        <end position="60"/>
    </location>
</feature>
<dbReference type="Proteomes" id="UP000799291">
    <property type="component" value="Unassembled WGS sequence"/>
</dbReference>
<dbReference type="Pfam" id="PF20636">
    <property type="entry name" value="SMN_G2-BD"/>
    <property type="match status" value="1"/>
</dbReference>
<evidence type="ECO:0000256" key="1">
    <source>
        <dbReference type="ARBA" id="ARBA00004123"/>
    </source>
</evidence>
<feature type="region of interest" description="Disordered" evidence="6">
    <location>
        <begin position="50"/>
        <end position="112"/>
    </location>
</feature>
<dbReference type="AlphaFoldDB" id="A0A6G1IGX5"/>
<evidence type="ECO:0000256" key="5">
    <source>
        <dbReference type="ARBA" id="ARBA00023242"/>
    </source>
</evidence>
<keyword evidence="9" id="KW-1185">Reference proteome</keyword>
<dbReference type="InterPro" id="IPR047313">
    <property type="entry name" value="SMN_C"/>
</dbReference>
<proteinExistence type="inferred from homology"/>
<name>A0A6G1IGX5_9PLEO</name>
<feature type="domain" description="Survival Motor Neuron Gemin2-binding" evidence="7">
    <location>
        <begin position="8"/>
        <end position="32"/>
    </location>
</feature>
<dbReference type="CDD" id="cd22851">
    <property type="entry name" value="SMN_N"/>
    <property type="match status" value="1"/>
</dbReference>
<dbReference type="GO" id="GO:0005634">
    <property type="term" value="C:nucleus"/>
    <property type="evidence" value="ECO:0007669"/>
    <property type="project" value="UniProtKB-SubCell"/>
</dbReference>
<dbReference type="GO" id="GO:0006397">
    <property type="term" value="P:mRNA processing"/>
    <property type="evidence" value="ECO:0007669"/>
    <property type="project" value="UniProtKB-KW"/>
</dbReference>
<dbReference type="PANTHER" id="PTHR39267:SF1">
    <property type="entry name" value="SURVIVAL MOTOR NEURON PROTEIN"/>
    <property type="match status" value="1"/>
</dbReference>
<protein>
    <recommendedName>
        <fullName evidence="7">Survival Motor Neuron Gemin2-binding domain-containing protein</fullName>
    </recommendedName>
</protein>
<sequence length="174" mass="19268">MPGISLDDKGAWDDSALVNSWDEAVAEYQKYHSIQRSGKRLEDVLSEEELKQLREEHGDLMEVGETADRNSVAAHEDAELPEPQTNGDARIQESDAHAEEQPASGHQEYARQSETVAAHNAPLTASMPQALLGSVQDENLKNLMMSWYYAGYYTGLYAGQLQTASQDATPEDKK</sequence>
<keyword evidence="4" id="KW-0508">mRNA splicing</keyword>
<evidence type="ECO:0000259" key="7">
    <source>
        <dbReference type="Pfam" id="PF20636"/>
    </source>
</evidence>
<gene>
    <name evidence="8" type="ORF">K458DRAFT_447063</name>
</gene>
<evidence type="ECO:0000256" key="6">
    <source>
        <dbReference type="SAM" id="MobiDB-lite"/>
    </source>
</evidence>
<dbReference type="GO" id="GO:0008380">
    <property type="term" value="P:RNA splicing"/>
    <property type="evidence" value="ECO:0007669"/>
    <property type="project" value="UniProtKB-KW"/>
</dbReference>
<comment type="similarity">
    <text evidence="2">Belongs to the SMN family.</text>
</comment>
<reference evidence="8" key="1">
    <citation type="journal article" date="2020" name="Stud. Mycol.">
        <title>101 Dothideomycetes genomes: a test case for predicting lifestyles and emergence of pathogens.</title>
        <authorList>
            <person name="Haridas S."/>
            <person name="Albert R."/>
            <person name="Binder M."/>
            <person name="Bloem J."/>
            <person name="Labutti K."/>
            <person name="Salamov A."/>
            <person name="Andreopoulos B."/>
            <person name="Baker S."/>
            <person name="Barry K."/>
            <person name="Bills G."/>
            <person name="Bluhm B."/>
            <person name="Cannon C."/>
            <person name="Castanera R."/>
            <person name="Culley D."/>
            <person name="Daum C."/>
            <person name="Ezra D."/>
            <person name="Gonzalez J."/>
            <person name="Henrissat B."/>
            <person name="Kuo A."/>
            <person name="Liang C."/>
            <person name="Lipzen A."/>
            <person name="Lutzoni F."/>
            <person name="Magnuson J."/>
            <person name="Mondo S."/>
            <person name="Nolan M."/>
            <person name="Ohm R."/>
            <person name="Pangilinan J."/>
            <person name="Park H.-J."/>
            <person name="Ramirez L."/>
            <person name="Alfaro M."/>
            <person name="Sun H."/>
            <person name="Tritt A."/>
            <person name="Yoshinaga Y."/>
            <person name="Zwiers L.-H."/>
            <person name="Turgeon B."/>
            <person name="Goodwin S."/>
            <person name="Spatafora J."/>
            <person name="Crous P."/>
            <person name="Grigoriev I."/>
        </authorList>
    </citation>
    <scope>NUCLEOTIDE SEQUENCE</scope>
    <source>
        <strain evidence="8">CBS 122367</strain>
    </source>
</reference>
<dbReference type="OrthoDB" id="197400at2759"/>
<evidence type="ECO:0000256" key="2">
    <source>
        <dbReference type="ARBA" id="ARBA00005371"/>
    </source>
</evidence>